<keyword evidence="3" id="KW-1185">Reference proteome</keyword>
<evidence type="ECO:0000313" key="2">
    <source>
        <dbReference type="EMBL" id="MBM6498503.1"/>
    </source>
</evidence>
<name>A0ABS2CU45_9FLAO</name>
<dbReference type="InterPro" id="IPR008969">
    <property type="entry name" value="CarboxyPept-like_regulatory"/>
</dbReference>
<dbReference type="EMBL" id="JACSOD020000436">
    <property type="protein sequence ID" value="MBM6498503.1"/>
    <property type="molecule type" value="Genomic_DNA"/>
</dbReference>
<sequence length="509" mass="58250">MTKQLPKIASLLFFLFSFLPQQGVSQSITAKIIDGQTGESIPYANIIVNNSENLVSNSEGYFTLSEKNSDDAVQLLVSYLGYANQTLTVAELKRNQNKVSLQPGMIELSDVTLNEKKLTALQIMANVKANLKTNYSTKKEATIDKIFFRESSYLAPKILDVEIDKSTGFTKDGLKKANQQINAFTSKLVTNPPKEYTDILCDFYHSVTQKEKMVYSTKLDVVKATKLKNENSAVSLDELEKSAVNILLTHLDTTKYYRVKSGWFGSRDTISLRKDFNKKKNKTINTRLSSAKTQLTMFMFENSMMNTQKFNFIDNHELYDYKYEGAKYSSDNEFIYVVSFKPRKSKGKYLGKLYISESDFAVLRVDYNLAEGKKEGGFNMKLLLGVKTLENVSNGTIIFKKSPSDNGYHLHYVSQETGQYIYLNRPLKFIELTNEEKDVVAFDLKLEANQREKIEFLNIARSEIDHADVEKMKEEEFNFIKLKAYDASIWKNYIAIEPLAEMKQFKAED</sequence>
<reference evidence="2 3" key="1">
    <citation type="submission" date="2021-02" db="EMBL/GenBank/DDBJ databases">
        <authorList>
            <person name="Jung H.S."/>
            <person name="Chun B.H."/>
            <person name="Jeon C.O."/>
        </authorList>
    </citation>
    <scope>NUCLEOTIDE SEQUENCE [LARGE SCALE GENOMIC DNA]</scope>
    <source>
        <strain evidence="2 3">LMG 25203</strain>
    </source>
</reference>
<dbReference type="Gene3D" id="2.60.40.1120">
    <property type="entry name" value="Carboxypeptidase-like, regulatory domain"/>
    <property type="match status" value="1"/>
</dbReference>
<evidence type="ECO:0000256" key="1">
    <source>
        <dbReference type="SAM" id="SignalP"/>
    </source>
</evidence>
<protein>
    <submittedName>
        <fullName evidence="2">Carboxypeptidase-like regulatory domain-containing protein</fullName>
    </submittedName>
</protein>
<dbReference type="Proteomes" id="UP000759529">
    <property type="component" value="Unassembled WGS sequence"/>
</dbReference>
<gene>
    <name evidence="2" type="ORF">H9X54_004205</name>
</gene>
<evidence type="ECO:0000313" key="3">
    <source>
        <dbReference type="Proteomes" id="UP000759529"/>
    </source>
</evidence>
<dbReference type="SUPFAM" id="SSF49464">
    <property type="entry name" value="Carboxypeptidase regulatory domain-like"/>
    <property type="match status" value="1"/>
</dbReference>
<organism evidence="2 3">
    <name type="scientific">Flavobacterium macrobrachii</name>
    <dbReference type="NCBI Taxonomy" id="591204"/>
    <lineage>
        <taxon>Bacteria</taxon>
        <taxon>Pseudomonadati</taxon>
        <taxon>Bacteroidota</taxon>
        <taxon>Flavobacteriia</taxon>
        <taxon>Flavobacteriales</taxon>
        <taxon>Flavobacteriaceae</taxon>
        <taxon>Flavobacterium</taxon>
    </lineage>
</organism>
<feature type="signal peptide" evidence="1">
    <location>
        <begin position="1"/>
        <end position="22"/>
    </location>
</feature>
<proteinExistence type="predicted"/>
<comment type="caution">
    <text evidence="2">The sequence shown here is derived from an EMBL/GenBank/DDBJ whole genome shotgun (WGS) entry which is preliminary data.</text>
</comment>
<dbReference type="RefSeq" id="WP_187658417.1">
    <property type="nucleotide sequence ID" value="NZ_JACSOD020000436.1"/>
</dbReference>
<feature type="chain" id="PRO_5045048268" evidence="1">
    <location>
        <begin position="23"/>
        <end position="509"/>
    </location>
</feature>
<dbReference type="Pfam" id="PF13715">
    <property type="entry name" value="CarbopepD_reg_2"/>
    <property type="match status" value="1"/>
</dbReference>
<keyword evidence="1" id="KW-0732">Signal</keyword>
<accession>A0ABS2CU45</accession>